<dbReference type="EMBL" id="CP121752">
    <property type="protein sequence ID" value="XRL54421.1"/>
    <property type="molecule type" value="Genomic_DNA"/>
</dbReference>
<reference evidence="1" key="1">
    <citation type="submission" date="2025-02" db="EMBL/GenBank/DDBJ databases">
        <title>Complete genome sequences of 52 Bacillus and Priestia strains isolated from West-African fermentations and 26 reference strains from the DSMZ collection.</title>
        <authorList>
            <person name="Wiedenbein E.S."/>
            <person name="Canoy T.S."/>
            <person name="Hui Y."/>
            <person name="Parkouda C."/>
            <person name="Dawende C."/>
            <person name="Ametefe E."/>
            <person name="Jespersen L."/>
            <person name="Nielsen D.S."/>
        </authorList>
    </citation>
    <scope>NUCLEOTIDE SEQUENCE</scope>
    <source>
        <strain evidence="1">PRO33</strain>
    </source>
</reference>
<protein>
    <submittedName>
        <fullName evidence="1">Radical SAM family heme chaperone HemW</fullName>
    </submittedName>
</protein>
<accession>A0AC61ZUW3</accession>
<organism evidence="1 2">
    <name type="scientific">Bacillus safensis</name>
    <dbReference type="NCBI Taxonomy" id="561879"/>
    <lineage>
        <taxon>Bacteria</taxon>
        <taxon>Bacillati</taxon>
        <taxon>Bacillota</taxon>
        <taxon>Bacilli</taxon>
        <taxon>Bacillales</taxon>
        <taxon>Bacillaceae</taxon>
        <taxon>Bacillus</taxon>
    </lineage>
</organism>
<evidence type="ECO:0000313" key="1">
    <source>
        <dbReference type="EMBL" id="XRL54421.1"/>
    </source>
</evidence>
<evidence type="ECO:0000313" key="2">
    <source>
        <dbReference type="Proteomes" id="UP001218488"/>
    </source>
</evidence>
<gene>
    <name evidence="1" type="primary">hemW</name>
    <name evidence="1" type="ORF">P5627_11015</name>
</gene>
<proteinExistence type="predicted"/>
<dbReference type="Proteomes" id="UP001218488">
    <property type="component" value="Chromosome"/>
</dbReference>
<sequence>MKAAYIHIPFCEHICHYCDFNKFFIKTQPVDEYLAALEKEMQHTIEQKGEQELKTIFIGGGTPTSLTVSQLDKLMNSIHRVLKPTKNLIEFAVEANPDELSLEKLQVLKAAGVNRLSFGVQTFEDDLLKKIGRVHQKKDVLTSFERARAVGFDNISLDLMFGLPHQEKHHVMNSLETAFSLGAEHYSVYSLIVEPKTVFYNLMQKGKLHLPPQEREAEMYELVMDEMERHGLKQYEISNYAKPGFESQHNLTYWSNEDYFGFGAGAHGYVDGIRNVNAGPVKHYLELIDQTGFPYKETHQVTKEEQIEEEMFLGLRKIEGVKSADFQAKYGATPEALFSTVLEDLEEKGLIVKDDMGIRLTRKGKLLGNEVFQAFLGEL</sequence>
<name>A0AC61ZUW3_BACIA</name>